<dbReference type="EMBL" id="AP021875">
    <property type="protein sequence ID" value="BBO73213.1"/>
    <property type="molecule type" value="Genomic_DNA"/>
</dbReference>
<evidence type="ECO:0000313" key="2">
    <source>
        <dbReference type="EMBL" id="BBO73213.1"/>
    </source>
</evidence>
<feature type="region of interest" description="Disordered" evidence="1">
    <location>
        <begin position="36"/>
        <end position="79"/>
    </location>
</feature>
<reference evidence="2 3" key="1">
    <citation type="submission" date="2019-11" db="EMBL/GenBank/DDBJ databases">
        <title>Comparative genomics of hydrocarbon-degrading Desulfosarcina strains.</title>
        <authorList>
            <person name="Watanabe M."/>
            <person name="Kojima H."/>
            <person name="Fukui M."/>
        </authorList>
    </citation>
    <scope>NUCLEOTIDE SEQUENCE [LARGE SCALE GENOMIC DNA]</scope>
    <source>
        <strain evidence="2 3">PP31</strain>
    </source>
</reference>
<evidence type="ECO:0000256" key="1">
    <source>
        <dbReference type="SAM" id="MobiDB-lite"/>
    </source>
</evidence>
<gene>
    <name evidence="2" type="ORF">DSCW_06300</name>
</gene>
<organism evidence="2 3">
    <name type="scientific">Desulfosarcina widdelii</name>
    <dbReference type="NCBI Taxonomy" id="947919"/>
    <lineage>
        <taxon>Bacteria</taxon>
        <taxon>Pseudomonadati</taxon>
        <taxon>Thermodesulfobacteriota</taxon>
        <taxon>Desulfobacteria</taxon>
        <taxon>Desulfobacterales</taxon>
        <taxon>Desulfosarcinaceae</taxon>
        <taxon>Desulfosarcina</taxon>
    </lineage>
</organism>
<evidence type="ECO:0000313" key="3">
    <source>
        <dbReference type="Proteomes" id="UP000427769"/>
    </source>
</evidence>
<dbReference type="AlphaFoldDB" id="A0A5K7YZ56"/>
<protein>
    <submittedName>
        <fullName evidence="2">Uncharacterized protein</fullName>
    </submittedName>
</protein>
<name>A0A5K7YZ56_9BACT</name>
<feature type="region of interest" description="Disordered" evidence="1">
    <location>
        <begin position="1"/>
        <end position="21"/>
    </location>
</feature>
<dbReference type="Proteomes" id="UP000427769">
    <property type="component" value="Chromosome"/>
</dbReference>
<dbReference type="KEGG" id="dwd:DSCW_06300"/>
<keyword evidence="3" id="KW-1185">Reference proteome</keyword>
<proteinExistence type="predicted"/>
<sequence>MNTPPNNAKPKNRNFRSSISVSSKEVCQDEACIGKDVNPATATPAEAAHTDKGNPKRSGTSMSVSGKEACSEEACIGQK</sequence>
<accession>A0A5K7YZ56</accession>